<evidence type="ECO:0000256" key="1">
    <source>
        <dbReference type="SAM" id="SignalP"/>
    </source>
</evidence>
<name>A0A5C3FAC8_9BASI</name>
<dbReference type="Proteomes" id="UP000323386">
    <property type="component" value="Unassembled WGS sequence"/>
</dbReference>
<sequence length="156" mass="16826">MRSVTFLAILGLFFALFSATEGMLHYNIAGVGDVQFITSGSTVQLCLHGVSSWQFGSDTGFEHNFRCDLPAPQICNSDAEVECQKGKFKCIFPPKPPAQACYVGSGVTPAQVASLNKLFSLQSRQGANVVAKRGDASVFHRFGPFTSSWSARTRAP</sequence>
<evidence type="ECO:0000313" key="3">
    <source>
        <dbReference type="Proteomes" id="UP000323386"/>
    </source>
</evidence>
<dbReference type="AlphaFoldDB" id="A0A5C3FAC8"/>
<gene>
    <name evidence="2" type="ORF">PSFLO_06900</name>
</gene>
<keyword evidence="1" id="KW-0732">Signal</keyword>
<organism evidence="2 3">
    <name type="scientific">Pseudozyma flocculosa</name>
    <dbReference type="NCBI Taxonomy" id="84751"/>
    <lineage>
        <taxon>Eukaryota</taxon>
        <taxon>Fungi</taxon>
        <taxon>Dikarya</taxon>
        <taxon>Basidiomycota</taxon>
        <taxon>Ustilaginomycotina</taxon>
        <taxon>Ustilaginomycetes</taxon>
        <taxon>Ustilaginales</taxon>
        <taxon>Ustilaginaceae</taxon>
        <taxon>Pseudozyma</taxon>
    </lineage>
</organism>
<accession>A0A5C3FAC8</accession>
<dbReference type="EMBL" id="OOIP01000027">
    <property type="protein sequence ID" value="SPO41418.1"/>
    <property type="molecule type" value="Genomic_DNA"/>
</dbReference>
<reference evidence="2 3" key="1">
    <citation type="submission" date="2018-03" db="EMBL/GenBank/DDBJ databases">
        <authorList>
            <person name="Guldener U."/>
        </authorList>
    </citation>
    <scope>NUCLEOTIDE SEQUENCE [LARGE SCALE GENOMIC DNA]</scope>
    <source>
        <strain evidence="2 3">DAOM196992</strain>
    </source>
</reference>
<feature type="signal peptide" evidence="1">
    <location>
        <begin position="1"/>
        <end position="22"/>
    </location>
</feature>
<evidence type="ECO:0008006" key="4">
    <source>
        <dbReference type="Google" id="ProtNLM"/>
    </source>
</evidence>
<keyword evidence="3" id="KW-1185">Reference proteome</keyword>
<feature type="chain" id="PRO_5022687695" description="Secreted protein" evidence="1">
    <location>
        <begin position="23"/>
        <end position="156"/>
    </location>
</feature>
<protein>
    <recommendedName>
        <fullName evidence="4">Secreted protein</fullName>
    </recommendedName>
</protein>
<proteinExistence type="predicted"/>
<evidence type="ECO:0000313" key="2">
    <source>
        <dbReference type="EMBL" id="SPO41418.1"/>
    </source>
</evidence>